<accession>A0AAD8AJ78</accession>
<evidence type="ECO:0000313" key="2">
    <source>
        <dbReference type="Proteomes" id="UP001233999"/>
    </source>
</evidence>
<reference evidence="1" key="2">
    <citation type="submission" date="2023-05" db="EMBL/GenBank/DDBJ databases">
        <authorList>
            <person name="Fouks B."/>
        </authorList>
    </citation>
    <scope>NUCLEOTIDE SEQUENCE</scope>
    <source>
        <strain evidence="1">Stay&amp;Tobe</strain>
        <tissue evidence="1">Testes</tissue>
    </source>
</reference>
<dbReference type="EMBL" id="JASPKZ010000458">
    <property type="protein sequence ID" value="KAJ9600022.1"/>
    <property type="molecule type" value="Genomic_DNA"/>
</dbReference>
<comment type="caution">
    <text evidence="1">The sequence shown here is derived from an EMBL/GenBank/DDBJ whole genome shotgun (WGS) entry which is preliminary data.</text>
</comment>
<protein>
    <submittedName>
        <fullName evidence="1">Uncharacterized protein</fullName>
    </submittedName>
</protein>
<organism evidence="1 2">
    <name type="scientific">Diploptera punctata</name>
    <name type="common">Pacific beetle cockroach</name>
    <dbReference type="NCBI Taxonomy" id="6984"/>
    <lineage>
        <taxon>Eukaryota</taxon>
        <taxon>Metazoa</taxon>
        <taxon>Ecdysozoa</taxon>
        <taxon>Arthropoda</taxon>
        <taxon>Hexapoda</taxon>
        <taxon>Insecta</taxon>
        <taxon>Pterygota</taxon>
        <taxon>Neoptera</taxon>
        <taxon>Polyneoptera</taxon>
        <taxon>Dictyoptera</taxon>
        <taxon>Blattodea</taxon>
        <taxon>Blaberoidea</taxon>
        <taxon>Blaberidae</taxon>
        <taxon>Diplopterinae</taxon>
        <taxon>Diploptera</taxon>
    </lineage>
</organism>
<dbReference type="Proteomes" id="UP001233999">
    <property type="component" value="Unassembled WGS sequence"/>
</dbReference>
<evidence type="ECO:0000313" key="1">
    <source>
        <dbReference type="EMBL" id="KAJ9600022.1"/>
    </source>
</evidence>
<proteinExistence type="predicted"/>
<keyword evidence="2" id="KW-1185">Reference proteome</keyword>
<sequence length="1512" mass="168889">VQSDEDPKRDVRHSPFYNRMLSSALSSGGTVMNEEMIQYPEDMRSRFPYFYGMNNFPEKFLFGEDTGYPWWAGLRCNTGSNNRPNSMRDGFYMGPYSPECYSRSCDLRDKSNIIPKYRPNDVKNCMFRDIQNPSPSGCPGNGPQFEGHVQNCMFRDIQNPSSSGCSGYGPQFVGPYSPDYNVFLNLNRSPMPGEYSGFPGYSTYPEHYGYHPIVEGNMGDSGYYGLHGYPAFHSSARYPSVDTNEEMRSGFSNPAAIKNPTYFEYPTVMDTTLNRPTVVGPMMSTEYIPSFENLRFPPTSPIELMTSPMMTGSIKKCPMPNEFPCIQILPEDMEIQRPVTAQVKEIVQPMMANRIVPLSYPQEYRGFQDNSIERTGEIITKPVTDSQGISKYPFLQTYPGYIVQRAPTEIVEEMVMEPIISNPMITRNSHSQRYPAYTGLQGQVAELVEEIFTEPMTAPVMNRYSYIEVYPTYSELQSPVVGEILREPIMSSPISTGYPVELQGPLVQNVEQMIREPMMTNLLMAKHPFHQGYSGQSATMERVEEIVVEPMPSAPVMTRNPFTQGYPTYSDLQSPVVGEIVREPIMPSSIMGSGYPIGVQGPYLQNFEELVREILMANPSIAKYPFHQGNSGQSATMERVEEIFVEPMPSAPVMTRNPFTQGYPTHADLQSLVVGEIPREPIMPSSIMGSGYPIGVQGPYLQNLEELVREIVMTNPSIAKYPFHQEYSGQSATMERVEEIVVEPIPSAPVMTRNPFAQEYPTYSDLQSPVVGEIVREPIMPSSIMGSGYPIGVQGPFLQNIEDLLKEILMTNPSIAKYPFHQGYSGQSGIIERVEEIVVEPMPSAPVMSRNPLTQGYPTYSDLQSPVVGEIVRGPIMPSSIMGSGYPVGVQGPFLQNVEELLREILMTNPSIAKYPFHQGYSGQSATMERVEEIVIEPMPSAPVMSRNPFTQEYPTYSDLQSPVVGEIVRGPIIPSSIMGSGYPVGVQGPFLQNVEELLREILMTNPSIAKYPFHQGYSGESATMERVEEIVIEPMPSAPVMARNPFTQEYPTYSDLESPVVVEIVREPIMPSSIMGSGYPIGVQGPFLQNFEDLLKEILMTNPSIAKYPFHQGYSGQSATMERVEEIFVEPMPSTPVTTRNPFTQEYPTYSDLQSPVVVEIVREPGMPSSIMGSGYPIGVQGPFLQNFEDILKEILMANPSIAKYPFHQGNSGQSATMERVEEIFVEPMPSAPVMTRNPFTQGYPTHADLQSLVVGEIPREPIMHSSMMSTGHPIGVQGPFLQNVEELLREILITNPSIAKYPFHQGYSGQSAAMERVEEIFVEPMPSTPVMSTNPFTQGYPTHTEIQSPVVVEIFREPIMHSPIMNTGYPMGFQGPLVEKVEEIAMEPILLRPLMAQYPALQGYPGQPTVIEWVEEIIAEPMVRSPMIGKYPISQGYAVRTPFQDPGSESIEEMSMEPITKYPLVQAHSGYTGYEGQPTVVERVEEVIVEPARTSGYMGILGRRVMDIQM</sequence>
<reference evidence="1" key="1">
    <citation type="journal article" date="2023" name="IScience">
        <title>Live-bearing cockroach genome reveals convergent evolutionary mechanisms linked to viviparity in insects and beyond.</title>
        <authorList>
            <person name="Fouks B."/>
            <person name="Harrison M.C."/>
            <person name="Mikhailova A.A."/>
            <person name="Marchal E."/>
            <person name="English S."/>
            <person name="Carruthers M."/>
            <person name="Jennings E.C."/>
            <person name="Chiamaka E.L."/>
            <person name="Frigard R.A."/>
            <person name="Pippel M."/>
            <person name="Attardo G.M."/>
            <person name="Benoit J.B."/>
            <person name="Bornberg-Bauer E."/>
            <person name="Tobe S.S."/>
        </authorList>
    </citation>
    <scope>NUCLEOTIDE SEQUENCE</scope>
    <source>
        <strain evidence="1">Stay&amp;Tobe</strain>
    </source>
</reference>
<gene>
    <name evidence="1" type="ORF">L9F63_009686</name>
</gene>
<feature type="non-terminal residue" evidence="1">
    <location>
        <position position="1"/>
    </location>
</feature>
<name>A0AAD8AJ78_DIPPU</name>